<evidence type="ECO:0000256" key="6">
    <source>
        <dbReference type="ARBA" id="ARBA00012102"/>
    </source>
</evidence>
<evidence type="ECO:0000256" key="11">
    <source>
        <dbReference type="ARBA" id="ARBA00022840"/>
    </source>
</evidence>
<comment type="subunit">
    <text evidence="5 16">Homodimer.</text>
</comment>
<dbReference type="STRING" id="485915.Dret_0452"/>
<dbReference type="eggNOG" id="COG1521">
    <property type="taxonomic scope" value="Bacteria"/>
</dbReference>
<keyword evidence="8 16" id="KW-0808">Transferase</keyword>
<keyword evidence="10 16" id="KW-0418">Kinase</keyword>
<gene>
    <name evidence="16" type="primary">coaX</name>
    <name evidence="17" type="ordered locus">Dret_0452</name>
</gene>
<evidence type="ECO:0000256" key="14">
    <source>
        <dbReference type="ARBA" id="ARBA00038036"/>
    </source>
</evidence>
<evidence type="ECO:0000256" key="5">
    <source>
        <dbReference type="ARBA" id="ARBA00011738"/>
    </source>
</evidence>
<dbReference type="UniPathway" id="UPA00241">
    <property type="reaction ID" value="UER00352"/>
</dbReference>
<dbReference type="SUPFAM" id="SSF53067">
    <property type="entry name" value="Actin-like ATPase domain"/>
    <property type="match status" value="2"/>
</dbReference>
<evidence type="ECO:0000256" key="16">
    <source>
        <dbReference type="HAMAP-Rule" id="MF_01274"/>
    </source>
</evidence>
<dbReference type="RefSeq" id="WP_015750907.1">
    <property type="nucleotide sequence ID" value="NC_013223.1"/>
</dbReference>
<dbReference type="GO" id="GO:0004594">
    <property type="term" value="F:pantothenate kinase activity"/>
    <property type="evidence" value="ECO:0007669"/>
    <property type="project" value="UniProtKB-UniRule"/>
</dbReference>
<sequence>MSTMYLLLFDVGNTNTKIGLSQDGRLLGSYSFPSSTADTADTWGFRVLEICRYWELAPEKLTAWIISSVVPPLNDALKVAGDRFCACPVHFVPKDIGVPLENHYARPQEVGADRLVTALAARRRFATPAIIVVDFGTATTFDCIQDKAYLGGLICPGVLSSAKGLALQTAKLPQISLELDSDEVQIGMSTSTSLNHGFLFGFASMIEGLCARIQKHLFGEVTVVATGGFGRRLQPVCPCLEHVEPDLLLQGLQYAADQLSCDILGGQPSSSQRRS</sequence>
<dbReference type="CDD" id="cd24015">
    <property type="entry name" value="ASKHA_NBD_PanK-III"/>
    <property type="match status" value="1"/>
</dbReference>
<comment type="catalytic activity">
    <reaction evidence="1 16">
        <text>(R)-pantothenate + ATP = (R)-4'-phosphopantothenate + ADP + H(+)</text>
        <dbReference type="Rhea" id="RHEA:16373"/>
        <dbReference type="ChEBI" id="CHEBI:10986"/>
        <dbReference type="ChEBI" id="CHEBI:15378"/>
        <dbReference type="ChEBI" id="CHEBI:29032"/>
        <dbReference type="ChEBI" id="CHEBI:30616"/>
        <dbReference type="ChEBI" id="CHEBI:456216"/>
        <dbReference type="EC" id="2.7.1.33"/>
    </reaction>
</comment>
<dbReference type="GO" id="GO:0015937">
    <property type="term" value="P:coenzyme A biosynthetic process"/>
    <property type="evidence" value="ECO:0007669"/>
    <property type="project" value="UniProtKB-UniRule"/>
</dbReference>
<dbReference type="HOGENOM" id="CLU_066627_1_0_7"/>
<comment type="similarity">
    <text evidence="14 16">Belongs to the type III pantothenate kinase family.</text>
</comment>
<evidence type="ECO:0000256" key="9">
    <source>
        <dbReference type="ARBA" id="ARBA00022741"/>
    </source>
</evidence>
<evidence type="ECO:0000256" key="12">
    <source>
        <dbReference type="ARBA" id="ARBA00022958"/>
    </source>
</evidence>
<dbReference type="EMBL" id="CP001734">
    <property type="protein sequence ID" value="ACV67749.1"/>
    <property type="molecule type" value="Genomic_DNA"/>
</dbReference>
<evidence type="ECO:0000256" key="1">
    <source>
        <dbReference type="ARBA" id="ARBA00001206"/>
    </source>
</evidence>
<evidence type="ECO:0000256" key="3">
    <source>
        <dbReference type="ARBA" id="ARBA00004496"/>
    </source>
</evidence>
<keyword evidence="12 16" id="KW-0630">Potassium</keyword>
<reference evidence="17 18" key="2">
    <citation type="journal article" date="2010" name="Stand. Genomic Sci.">
        <title>Complete genome sequence of Desulfohalobium retbaense type strain (HR(100)).</title>
        <authorList>
            <person name="Spring S."/>
            <person name="Nolan M."/>
            <person name="Lapidus A."/>
            <person name="Glavina Del Rio T."/>
            <person name="Copeland A."/>
            <person name="Tice H."/>
            <person name="Cheng J.F."/>
            <person name="Lucas S."/>
            <person name="Land M."/>
            <person name="Chen F."/>
            <person name="Bruce D."/>
            <person name="Goodwin L."/>
            <person name="Pitluck S."/>
            <person name="Ivanova N."/>
            <person name="Mavromatis K."/>
            <person name="Mikhailova N."/>
            <person name="Pati A."/>
            <person name="Chen A."/>
            <person name="Palaniappan K."/>
            <person name="Hauser L."/>
            <person name="Chang Y.J."/>
            <person name="Jeffries C.D."/>
            <person name="Munk C."/>
            <person name="Kiss H."/>
            <person name="Chain P."/>
            <person name="Han C."/>
            <person name="Brettin T."/>
            <person name="Detter J.C."/>
            <person name="Schuler E."/>
            <person name="Goker M."/>
            <person name="Rohde M."/>
            <person name="Bristow J."/>
            <person name="Eisen J.A."/>
            <person name="Markowitz V."/>
            <person name="Hugenholtz P."/>
            <person name="Kyrpides N.C."/>
            <person name="Klenk H.P."/>
        </authorList>
    </citation>
    <scope>NUCLEOTIDE SEQUENCE [LARGE SCALE GENOMIC DNA]</scope>
    <source>
        <strain evidence="17 18">DSM 5692</strain>
    </source>
</reference>
<comment type="cofactor">
    <cofactor evidence="2">
        <name>K(+)</name>
        <dbReference type="ChEBI" id="CHEBI:29103"/>
    </cofactor>
</comment>
<dbReference type="GO" id="GO:0005737">
    <property type="term" value="C:cytoplasm"/>
    <property type="evidence" value="ECO:0007669"/>
    <property type="project" value="UniProtKB-SubCell"/>
</dbReference>
<dbReference type="AlphaFoldDB" id="C8X0C4"/>
<dbReference type="PANTHER" id="PTHR34265:SF1">
    <property type="entry name" value="TYPE III PANTOTHENATE KINASE"/>
    <property type="match status" value="1"/>
</dbReference>
<keyword evidence="11 16" id="KW-0067">ATP-binding</keyword>
<dbReference type="KEGG" id="drt:Dret_0452"/>
<dbReference type="EC" id="2.7.1.33" evidence="6 16"/>
<dbReference type="NCBIfam" id="TIGR00671">
    <property type="entry name" value="baf"/>
    <property type="match status" value="1"/>
</dbReference>
<evidence type="ECO:0000313" key="18">
    <source>
        <dbReference type="Proteomes" id="UP000001052"/>
    </source>
</evidence>
<dbReference type="OrthoDB" id="9804707at2"/>
<keyword evidence="18" id="KW-1185">Reference proteome</keyword>
<dbReference type="HAMAP" id="MF_01274">
    <property type="entry name" value="Pantothen_kinase_3"/>
    <property type="match status" value="1"/>
</dbReference>
<keyword evidence="9 16" id="KW-0547">Nucleotide-binding</keyword>
<evidence type="ECO:0000256" key="13">
    <source>
        <dbReference type="ARBA" id="ARBA00022993"/>
    </source>
</evidence>
<evidence type="ECO:0000256" key="8">
    <source>
        <dbReference type="ARBA" id="ARBA00022679"/>
    </source>
</evidence>
<proteinExistence type="inferred from homology"/>
<feature type="binding site" evidence="16">
    <location>
        <position position="137"/>
    </location>
    <ligand>
        <name>ATP</name>
        <dbReference type="ChEBI" id="CHEBI:30616"/>
    </ligand>
</feature>
<feature type="binding site" evidence="16">
    <location>
        <position position="190"/>
    </location>
    <ligand>
        <name>substrate</name>
    </ligand>
</feature>
<dbReference type="GO" id="GO:0046872">
    <property type="term" value="F:metal ion binding"/>
    <property type="evidence" value="ECO:0007669"/>
    <property type="project" value="UniProtKB-KW"/>
</dbReference>
<comment type="subcellular location">
    <subcellularLocation>
        <location evidence="3 16">Cytoplasm</location>
    </subcellularLocation>
</comment>
<evidence type="ECO:0000313" key="17">
    <source>
        <dbReference type="EMBL" id="ACV67749.1"/>
    </source>
</evidence>
<dbReference type="InterPro" id="IPR043129">
    <property type="entry name" value="ATPase_NBD"/>
</dbReference>
<dbReference type="Pfam" id="PF03309">
    <property type="entry name" value="Pan_kinase"/>
    <property type="match status" value="1"/>
</dbReference>
<feature type="binding site" evidence="16">
    <location>
        <position position="104"/>
    </location>
    <ligand>
        <name>substrate</name>
    </ligand>
</feature>
<evidence type="ECO:0000256" key="15">
    <source>
        <dbReference type="ARBA" id="ARBA00040883"/>
    </source>
</evidence>
<comment type="function">
    <text evidence="16">Catalyzes the phosphorylation of pantothenate (Pan), the first step in CoA biosynthesis.</text>
</comment>
<feature type="binding site" evidence="16">
    <location>
        <begin position="10"/>
        <end position="17"/>
    </location>
    <ligand>
        <name>ATP</name>
        <dbReference type="ChEBI" id="CHEBI:30616"/>
    </ligand>
</feature>
<dbReference type="InterPro" id="IPR004619">
    <property type="entry name" value="Type_III_PanK"/>
</dbReference>
<reference evidence="18" key="1">
    <citation type="submission" date="2009-09" db="EMBL/GenBank/DDBJ databases">
        <title>The complete chromosome of Desulfohalobium retbaense DSM 5692.</title>
        <authorList>
            <consortium name="US DOE Joint Genome Institute (JGI-PGF)"/>
            <person name="Lucas S."/>
            <person name="Copeland A."/>
            <person name="Lapidus A."/>
            <person name="Glavina del Rio T."/>
            <person name="Dalin E."/>
            <person name="Tice H."/>
            <person name="Bruce D."/>
            <person name="Goodwin L."/>
            <person name="Pitluck S."/>
            <person name="Kyrpides N."/>
            <person name="Mavromatis K."/>
            <person name="Ivanova N."/>
            <person name="Mikhailova N."/>
            <person name="Munk A.C."/>
            <person name="Brettin T."/>
            <person name="Detter J.C."/>
            <person name="Han C."/>
            <person name="Tapia R."/>
            <person name="Larimer F."/>
            <person name="Land M."/>
            <person name="Hauser L."/>
            <person name="Markowitz V."/>
            <person name="Cheng J.-F."/>
            <person name="Hugenholtz P."/>
            <person name="Woyke T."/>
            <person name="Wu D."/>
            <person name="Spring S."/>
            <person name="Klenk H.-P."/>
            <person name="Eisen J.A."/>
        </authorList>
    </citation>
    <scope>NUCLEOTIDE SEQUENCE [LARGE SCALE GENOMIC DNA]</scope>
    <source>
        <strain evidence="18">DSM 5692</strain>
    </source>
</reference>
<accession>C8X0C4</accession>
<feature type="binding site" evidence="16">
    <location>
        <begin position="111"/>
        <end position="114"/>
    </location>
    <ligand>
        <name>substrate</name>
    </ligand>
</feature>
<feature type="binding site" evidence="16">
    <location>
        <position position="134"/>
    </location>
    <ligand>
        <name>K(+)</name>
        <dbReference type="ChEBI" id="CHEBI:29103"/>
    </ligand>
</feature>
<name>C8X0C4_DESRD</name>
<protein>
    <recommendedName>
        <fullName evidence="15 16">Type III pantothenate kinase</fullName>
        <ecNumber evidence="6 16">2.7.1.33</ecNumber>
    </recommendedName>
    <alternativeName>
        <fullName evidence="16">PanK-III</fullName>
    </alternativeName>
    <alternativeName>
        <fullName evidence="16">Pantothenic acid kinase</fullName>
    </alternativeName>
</protein>
<dbReference type="Proteomes" id="UP000001052">
    <property type="component" value="Chromosome"/>
</dbReference>
<evidence type="ECO:0000256" key="2">
    <source>
        <dbReference type="ARBA" id="ARBA00001958"/>
    </source>
</evidence>
<organism evidence="17 18">
    <name type="scientific">Desulfohalobium retbaense (strain ATCC 49708 / DSM 5692 / JCM 16813 / HR100)</name>
    <dbReference type="NCBI Taxonomy" id="485915"/>
    <lineage>
        <taxon>Bacteria</taxon>
        <taxon>Pseudomonadati</taxon>
        <taxon>Thermodesulfobacteriota</taxon>
        <taxon>Desulfovibrionia</taxon>
        <taxon>Desulfovibrionales</taxon>
        <taxon>Desulfohalobiaceae</taxon>
        <taxon>Desulfohalobium</taxon>
    </lineage>
</organism>
<comment type="pathway">
    <text evidence="4 16">Cofactor biosynthesis; coenzyme A biosynthesis; CoA from (R)-pantothenate: step 1/5.</text>
</comment>
<dbReference type="GO" id="GO:0005524">
    <property type="term" value="F:ATP binding"/>
    <property type="evidence" value="ECO:0007669"/>
    <property type="project" value="UniProtKB-UniRule"/>
</dbReference>
<evidence type="ECO:0000256" key="4">
    <source>
        <dbReference type="ARBA" id="ARBA00005225"/>
    </source>
</evidence>
<comment type="cofactor">
    <cofactor evidence="16">
        <name>NH4(+)</name>
        <dbReference type="ChEBI" id="CHEBI:28938"/>
    </cofactor>
    <cofactor evidence="16">
        <name>K(+)</name>
        <dbReference type="ChEBI" id="CHEBI:29103"/>
    </cofactor>
    <text evidence="16">A monovalent cation. Ammonium or potassium.</text>
</comment>
<dbReference type="Gene3D" id="3.30.420.40">
    <property type="match status" value="2"/>
</dbReference>
<dbReference type="PANTHER" id="PTHR34265">
    <property type="entry name" value="TYPE III PANTOTHENATE KINASE"/>
    <property type="match status" value="1"/>
</dbReference>
<keyword evidence="16" id="KW-0479">Metal-binding</keyword>
<keyword evidence="7 16" id="KW-0963">Cytoplasm</keyword>
<evidence type="ECO:0000256" key="10">
    <source>
        <dbReference type="ARBA" id="ARBA00022777"/>
    </source>
</evidence>
<keyword evidence="13 16" id="KW-0173">Coenzyme A biosynthesis</keyword>
<evidence type="ECO:0000256" key="7">
    <source>
        <dbReference type="ARBA" id="ARBA00022490"/>
    </source>
</evidence>
<feature type="active site" description="Proton acceptor" evidence="16">
    <location>
        <position position="113"/>
    </location>
</feature>
<dbReference type="NCBIfam" id="NF009855">
    <property type="entry name" value="PRK13321.1"/>
    <property type="match status" value="1"/>
</dbReference>